<name>A0ACB9WH93_CHAAC</name>
<evidence type="ECO:0000313" key="2">
    <source>
        <dbReference type="Proteomes" id="UP001057452"/>
    </source>
</evidence>
<sequence>WLKAAVRAGHTTQRKECRVLTELLSLLTLQGFCRGRAQNTPRKHTPMHFDGLFPACAPGARLTGWVGD</sequence>
<dbReference type="EMBL" id="CM043806">
    <property type="protein sequence ID" value="KAI4812552.1"/>
    <property type="molecule type" value="Genomic_DNA"/>
</dbReference>
<keyword evidence="2" id="KW-1185">Reference proteome</keyword>
<feature type="non-terminal residue" evidence="1">
    <location>
        <position position="68"/>
    </location>
</feature>
<protein>
    <submittedName>
        <fullName evidence="1">Uncharacterized protein</fullName>
    </submittedName>
</protein>
<proteinExistence type="predicted"/>
<dbReference type="Proteomes" id="UP001057452">
    <property type="component" value="Chromosome 22"/>
</dbReference>
<evidence type="ECO:0000313" key="1">
    <source>
        <dbReference type="EMBL" id="KAI4812552.1"/>
    </source>
</evidence>
<reference evidence="1" key="1">
    <citation type="submission" date="2022-05" db="EMBL/GenBank/DDBJ databases">
        <title>Chromosome-level genome of Chaenocephalus aceratus.</title>
        <authorList>
            <person name="Park H."/>
        </authorList>
    </citation>
    <scope>NUCLEOTIDE SEQUENCE</scope>
    <source>
        <strain evidence="1">KU_202001</strain>
    </source>
</reference>
<organism evidence="1 2">
    <name type="scientific">Chaenocephalus aceratus</name>
    <name type="common">Blackfin icefish</name>
    <name type="synonym">Chaenichthys aceratus</name>
    <dbReference type="NCBI Taxonomy" id="36190"/>
    <lineage>
        <taxon>Eukaryota</taxon>
        <taxon>Metazoa</taxon>
        <taxon>Chordata</taxon>
        <taxon>Craniata</taxon>
        <taxon>Vertebrata</taxon>
        <taxon>Euteleostomi</taxon>
        <taxon>Actinopterygii</taxon>
        <taxon>Neopterygii</taxon>
        <taxon>Teleostei</taxon>
        <taxon>Neoteleostei</taxon>
        <taxon>Acanthomorphata</taxon>
        <taxon>Eupercaria</taxon>
        <taxon>Perciformes</taxon>
        <taxon>Notothenioidei</taxon>
        <taxon>Channichthyidae</taxon>
        <taxon>Chaenocephalus</taxon>
    </lineage>
</organism>
<accession>A0ACB9WH93</accession>
<comment type="caution">
    <text evidence="1">The sequence shown here is derived from an EMBL/GenBank/DDBJ whole genome shotgun (WGS) entry which is preliminary data.</text>
</comment>
<feature type="non-terminal residue" evidence="1">
    <location>
        <position position="1"/>
    </location>
</feature>
<gene>
    <name evidence="1" type="ORF">KUCAC02_023928</name>
</gene>